<organism evidence="2">
    <name type="scientific">Mantoniella antarctica</name>
    <dbReference type="NCBI Taxonomy" id="81844"/>
    <lineage>
        <taxon>Eukaryota</taxon>
        <taxon>Viridiplantae</taxon>
        <taxon>Chlorophyta</taxon>
        <taxon>Mamiellophyceae</taxon>
        <taxon>Mamiellales</taxon>
        <taxon>Mamiellaceae</taxon>
        <taxon>Mantoniella</taxon>
    </lineage>
</organism>
<evidence type="ECO:0000313" key="2">
    <source>
        <dbReference type="EMBL" id="CAD8709439.1"/>
    </source>
</evidence>
<dbReference type="EMBL" id="HBFC01020211">
    <property type="protein sequence ID" value="CAD8709439.1"/>
    <property type="molecule type" value="Transcribed_RNA"/>
</dbReference>
<feature type="compositionally biased region" description="Gly residues" evidence="1">
    <location>
        <begin position="35"/>
        <end position="44"/>
    </location>
</feature>
<gene>
    <name evidence="2" type="ORF">MANT1106_LOCUS12122</name>
</gene>
<name>A0A7S0SKQ2_9CHLO</name>
<accession>A0A7S0SKQ2</accession>
<reference evidence="2" key="1">
    <citation type="submission" date="2021-01" db="EMBL/GenBank/DDBJ databases">
        <authorList>
            <person name="Corre E."/>
            <person name="Pelletier E."/>
            <person name="Niang G."/>
            <person name="Scheremetjew M."/>
            <person name="Finn R."/>
            <person name="Kale V."/>
            <person name="Holt S."/>
            <person name="Cochrane G."/>
            <person name="Meng A."/>
            <person name="Brown T."/>
            <person name="Cohen L."/>
        </authorList>
    </citation>
    <scope>NUCLEOTIDE SEQUENCE</scope>
    <source>
        <strain evidence="2">SL-175</strain>
    </source>
</reference>
<feature type="region of interest" description="Disordered" evidence="1">
    <location>
        <begin position="138"/>
        <end position="162"/>
    </location>
</feature>
<evidence type="ECO:0000256" key="1">
    <source>
        <dbReference type="SAM" id="MobiDB-lite"/>
    </source>
</evidence>
<sequence>MGRLVKPAPWKVDASAEAVRFGRRKGSSSSSKGASGPGGRGVGRPGDERPQGVPGEAAHWGTTFEASYGTARTDQDRPSELGDRPGGTNSRTQDTMWQTSGAEVGYDPGGGAKRAGGGGAGPGRHVMAVGMMTQVPPGSTRGPGAPPARSEWRGDVAPPATHGPILEAVRRRSKLADPGGAGEANVGGWAQVPKMRLGGADPLGGPDRGRAGVEWGHLHKTRQGALGAPPLHSPPDADAAPWEQRGMHPARRRQPVGGADVLTGLWMSSGQSYGNAFDKFQPDRQAKTKAAKAQVQAQQEAPYRPEVVLSTAVVNGFLLDEGGAKEARRLIAEEKAARSVRDESGAPAPLSAADQYKLKHQLRKLNIDGLDM</sequence>
<proteinExistence type="predicted"/>
<protein>
    <submittedName>
        <fullName evidence="2">Uncharacterized protein</fullName>
    </submittedName>
</protein>
<feature type="compositionally biased region" description="Gly residues" evidence="1">
    <location>
        <begin position="107"/>
        <end position="122"/>
    </location>
</feature>
<feature type="region of interest" description="Disordered" evidence="1">
    <location>
        <begin position="1"/>
        <end position="124"/>
    </location>
</feature>
<feature type="compositionally biased region" description="Basic and acidic residues" evidence="1">
    <location>
        <begin position="73"/>
        <end position="83"/>
    </location>
</feature>
<dbReference type="AlphaFoldDB" id="A0A7S0SKQ2"/>
<feature type="region of interest" description="Disordered" evidence="1">
    <location>
        <begin position="223"/>
        <end position="255"/>
    </location>
</feature>
<feature type="compositionally biased region" description="Polar residues" evidence="1">
    <location>
        <begin position="87"/>
        <end position="101"/>
    </location>
</feature>